<comment type="caution">
    <text evidence="2">The sequence shown here is derived from an EMBL/GenBank/DDBJ whole genome shotgun (WGS) entry which is preliminary data.</text>
</comment>
<accession>A0ABV5RQW1</accession>
<name>A0ABV5RQW1_9ACTN</name>
<evidence type="ECO:0000256" key="1">
    <source>
        <dbReference type="SAM" id="MobiDB-lite"/>
    </source>
</evidence>
<protein>
    <submittedName>
        <fullName evidence="2">Uncharacterized protein</fullName>
    </submittedName>
</protein>
<feature type="region of interest" description="Disordered" evidence="1">
    <location>
        <begin position="59"/>
        <end position="78"/>
    </location>
</feature>
<keyword evidence="3" id="KW-1185">Reference proteome</keyword>
<reference evidence="2 3" key="1">
    <citation type="submission" date="2024-09" db="EMBL/GenBank/DDBJ databases">
        <authorList>
            <person name="Sun Q."/>
            <person name="Mori K."/>
        </authorList>
    </citation>
    <scope>NUCLEOTIDE SEQUENCE [LARGE SCALE GENOMIC DNA]</scope>
    <source>
        <strain evidence="2 3">JCM 3331</strain>
    </source>
</reference>
<evidence type="ECO:0000313" key="2">
    <source>
        <dbReference type="EMBL" id="MFB9579466.1"/>
    </source>
</evidence>
<dbReference type="EMBL" id="JBHMCG010000222">
    <property type="protein sequence ID" value="MFB9579466.1"/>
    <property type="molecule type" value="Genomic_DNA"/>
</dbReference>
<proteinExistence type="predicted"/>
<gene>
    <name evidence="2" type="ORF">ACFFTL_46285</name>
</gene>
<sequence length="78" mass="7970">MNDMPVGDLDYGSVAWDADRVRAMAGVIADRVGTREFQLDVPVLTPSADNVTVSPNAAMTGLAAPSRGSAPNSAPGPT</sequence>
<dbReference type="Proteomes" id="UP001589710">
    <property type="component" value="Unassembled WGS sequence"/>
</dbReference>
<organism evidence="2 3">
    <name type="scientific">Streptomyces yanii</name>
    <dbReference type="NCBI Taxonomy" id="78510"/>
    <lineage>
        <taxon>Bacteria</taxon>
        <taxon>Bacillati</taxon>
        <taxon>Actinomycetota</taxon>
        <taxon>Actinomycetes</taxon>
        <taxon>Kitasatosporales</taxon>
        <taxon>Streptomycetaceae</taxon>
        <taxon>Streptomyces</taxon>
    </lineage>
</organism>
<evidence type="ECO:0000313" key="3">
    <source>
        <dbReference type="Proteomes" id="UP001589710"/>
    </source>
</evidence>
<dbReference type="RefSeq" id="WP_386145361.1">
    <property type="nucleotide sequence ID" value="NZ_JBHMCG010000222.1"/>
</dbReference>